<organism evidence="1 2">
    <name type="scientific">Marinobacter lipolyticus SM19</name>
    <dbReference type="NCBI Taxonomy" id="1318628"/>
    <lineage>
        <taxon>Bacteria</taxon>
        <taxon>Pseudomonadati</taxon>
        <taxon>Pseudomonadota</taxon>
        <taxon>Gammaproteobacteria</taxon>
        <taxon>Pseudomonadales</taxon>
        <taxon>Marinobacteraceae</taxon>
        <taxon>Marinobacter</taxon>
    </lineage>
</organism>
<dbReference type="Gene3D" id="1.10.1780.10">
    <property type="entry name" value="Clp, N-terminal domain"/>
    <property type="match status" value="1"/>
</dbReference>
<dbReference type="RefSeq" id="WP_012139551.1">
    <property type="nucleotide sequence ID" value="NZ_KE007329.1"/>
</dbReference>
<evidence type="ECO:0000313" key="1">
    <source>
        <dbReference type="EMBL" id="EON90782.1"/>
    </source>
</evidence>
<sequence length="468" mass="51101">MDDWQGCLSPLCQTALQRARDHVTHRGGFAITVEDFLLALIEGESVVADFLKARGVDLDELVRTVQCEQPIVTEVGGEGRLSSQLLYWFSSAREISDAPWLDWPVLLSTLAVNAERLQEKAYVSVLELVGEWPLSGWNAGAETGEGPDKLPVVISDLKWLSLAEEVAVTMAAASDALIWIRGDRGTGKSSWLTSLLPCLENGYVELDLRRESELVASDLPAVPGGHVAPRNWPALILDNVSPADAVILAGRWESFAAQLVLSWQGPLLLLGPSGQESTGAVTQLERWLGRSMDIFDMPDCGYAQKKSVLIAHQPAIEKQWNIRLSDTVMSYAAGCRSRAVGSPGGMLRWVERAAARLNLYASRGPVDAMALAGQMDTLRRQCLVSLAREEPLGELEGSLAQLEIERAAVEVAWHEREAVGNLRTLTVEDLQQELERWVAARPGPVHYVVHCDHDGGETTGAGPRNIHS</sequence>
<name>R8AWT4_9GAMM</name>
<dbReference type="Proteomes" id="UP000016540">
    <property type="component" value="Unassembled WGS sequence"/>
</dbReference>
<evidence type="ECO:0000313" key="2">
    <source>
        <dbReference type="Proteomes" id="UP000016540"/>
    </source>
</evidence>
<dbReference type="STRING" id="1318628.MARLIPOL_16719"/>
<dbReference type="HOGENOM" id="CLU_603826_0_0_6"/>
<keyword evidence="2" id="KW-1185">Reference proteome</keyword>
<dbReference type="SUPFAM" id="SSF81923">
    <property type="entry name" value="Double Clp-N motif"/>
    <property type="match status" value="1"/>
</dbReference>
<accession>R8AWT4</accession>
<dbReference type="EMBL" id="ASAD01000022">
    <property type="protein sequence ID" value="EON90782.1"/>
    <property type="molecule type" value="Genomic_DNA"/>
</dbReference>
<dbReference type="InterPro" id="IPR036628">
    <property type="entry name" value="Clp_N_dom_sf"/>
</dbReference>
<dbReference type="PATRIC" id="fig|1318628.3.peg.3339"/>
<comment type="caution">
    <text evidence="1">The sequence shown here is derived from an EMBL/GenBank/DDBJ whole genome shotgun (WGS) entry which is preliminary data.</text>
</comment>
<proteinExistence type="predicted"/>
<reference evidence="1 2" key="1">
    <citation type="journal article" date="2013" name="Genome Announc.">
        <title>Draft Genome Sequence of the Moderately Halophilic Bacterium Marinobacter lipolyticus Strain SM19.</title>
        <authorList>
            <person name="Papke R.T."/>
            <person name="de la Haba R.R."/>
            <person name="Infante-Dominguez C."/>
            <person name="Perez D."/>
            <person name="Sanchez-Porro C."/>
            <person name="Lapierre P."/>
            <person name="Ventosa A."/>
        </authorList>
    </citation>
    <scope>NUCLEOTIDE SEQUENCE [LARGE SCALE GENOMIC DNA]</scope>
    <source>
        <strain evidence="1 2">SM19</strain>
    </source>
</reference>
<dbReference type="OrthoDB" id="6345267at2"/>
<gene>
    <name evidence="1" type="ORF">MARLIPOL_16719</name>
</gene>
<dbReference type="AlphaFoldDB" id="R8AWT4"/>
<protein>
    <submittedName>
        <fullName evidence="1">Uncharacterized protein</fullName>
    </submittedName>
</protein>